<proteinExistence type="predicted"/>
<dbReference type="Pfam" id="PF09325">
    <property type="entry name" value="Vps5"/>
    <property type="match status" value="1"/>
</dbReference>
<dbReference type="EMBL" id="JAIFTL010000065">
    <property type="protein sequence ID" value="KAG9324511.1"/>
    <property type="molecule type" value="Genomic_DNA"/>
</dbReference>
<dbReference type="Gene3D" id="3.30.1520.10">
    <property type="entry name" value="Phox-like domain"/>
    <property type="match status" value="1"/>
</dbReference>
<accession>A0A9P8A8B5</accession>
<protein>
    <recommendedName>
        <fullName evidence="2">PX domain-containing protein</fullName>
    </recommendedName>
</protein>
<feature type="compositionally biased region" description="Low complexity" evidence="1">
    <location>
        <begin position="542"/>
        <end position="561"/>
    </location>
</feature>
<name>A0A9P8A8B5_MORAP</name>
<dbReference type="Gene3D" id="1.20.1270.60">
    <property type="entry name" value="Arfaptin homology (AH) domain/BAR domain"/>
    <property type="match status" value="1"/>
</dbReference>
<dbReference type="InterPro" id="IPR015404">
    <property type="entry name" value="Vps5_C"/>
</dbReference>
<evidence type="ECO:0000259" key="2">
    <source>
        <dbReference type="PROSITE" id="PS50195"/>
    </source>
</evidence>
<feature type="region of interest" description="Disordered" evidence="1">
    <location>
        <begin position="463"/>
        <end position="483"/>
    </location>
</feature>
<dbReference type="PANTHER" id="PTHR10555">
    <property type="entry name" value="SORTING NEXIN"/>
    <property type="match status" value="1"/>
</dbReference>
<feature type="region of interest" description="Disordered" evidence="1">
    <location>
        <begin position="518"/>
        <end position="668"/>
    </location>
</feature>
<dbReference type="AlphaFoldDB" id="A0A9P8A8B5"/>
<feature type="compositionally biased region" description="Basic and acidic residues" evidence="1">
    <location>
        <begin position="646"/>
        <end position="655"/>
    </location>
</feature>
<comment type="caution">
    <text evidence="3">The sequence shown here is derived from an EMBL/GenBank/DDBJ whole genome shotgun (WGS) entry which is preliminary data.</text>
</comment>
<dbReference type="InterPro" id="IPR036871">
    <property type="entry name" value="PX_dom_sf"/>
</dbReference>
<sequence>MESFKYLFFFGPRFLHPCILVFSHSSSVCLHTHAVSCSSPFALFSFSHPLHIGRWTRGFSCIRSHFCAIAHSRAPMKSLKISIPEAASSGGTITFKILVATATSDSTYPVFRTFPQVRWLHHKLQTTFLDYVVPPLPESLSEKLSEDVDQVEQKRVQIERFLQRVCLRQEFATSEAVLWFVGTEMTHLDSVDSKRATLGFLRFDNIIKPSYDRGMRVYRPTENVEENDQGEFQRRQVYLLAMEQSFTGLLDAGLRLTKEREKLGDAYSQLGDATMEVLSSKHRLGDGQRIDNRERHQALDDEMQVFGVLTDDMRLSIRRQVKAETFQFMDMVQEYKSMLQGLKDVMNLRTDRLSEYVSASKRVTKKQAQVEQAIQKAATAPSADLVDKAKLSLEGANAQLNECREEFKKSQVVVTRELLRYEKDKAKEWQGSVQDYAAKQMMYEKEKLEALERAWDSIRDLRTNAEGMPSGGDAGAARGISNERSRSYWPSGLGSPYAPELEHQDRNEDLAKIETVTRANTLQTGPEVNAEQERLPQNASFGGHNSGYNSSSGYNSGYNSGDQEEGLRVEPGYFPSTKLSRSGSGARSKAAESGPGSTNSRKGSAAGLAASGSSGAPPLPLPSGAAGPGEDLADAGDASLKTEVLSAEREGKSMDGYDPLMVRPGFTD</sequence>
<evidence type="ECO:0000313" key="4">
    <source>
        <dbReference type="Proteomes" id="UP000717515"/>
    </source>
</evidence>
<dbReference type="CDD" id="cd06093">
    <property type="entry name" value="PX_domain"/>
    <property type="match status" value="1"/>
</dbReference>
<feature type="domain" description="PX" evidence="2">
    <location>
        <begin position="73"/>
        <end position="188"/>
    </location>
</feature>
<dbReference type="InterPro" id="IPR001683">
    <property type="entry name" value="PX_dom"/>
</dbReference>
<organism evidence="3 4">
    <name type="scientific">Mortierella alpina</name>
    <name type="common">Oleaginous fungus</name>
    <name type="synonym">Mortierella renispora</name>
    <dbReference type="NCBI Taxonomy" id="64518"/>
    <lineage>
        <taxon>Eukaryota</taxon>
        <taxon>Fungi</taxon>
        <taxon>Fungi incertae sedis</taxon>
        <taxon>Mucoromycota</taxon>
        <taxon>Mortierellomycotina</taxon>
        <taxon>Mortierellomycetes</taxon>
        <taxon>Mortierellales</taxon>
        <taxon>Mortierellaceae</taxon>
        <taxon>Mortierella</taxon>
    </lineage>
</organism>
<dbReference type="Proteomes" id="UP000717515">
    <property type="component" value="Unassembled WGS sequence"/>
</dbReference>
<reference evidence="3" key="1">
    <citation type="submission" date="2021-07" db="EMBL/GenBank/DDBJ databases">
        <title>Draft genome of Mortierella alpina, strain LL118, isolated from an aspen leaf litter sample.</title>
        <authorList>
            <person name="Yang S."/>
            <person name="Vinatzer B.A."/>
        </authorList>
    </citation>
    <scope>NUCLEOTIDE SEQUENCE</scope>
    <source>
        <strain evidence="3">LL118</strain>
    </source>
</reference>
<dbReference type="SMART" id="SM00312">
    <property type="entry name" value="PX"/>
    <property type="match status" value="1"/>
</dbReference>
<evidence type="ECO:0000256" key="1">
    <source>
        <dbReference type="SAM" id="MobiDB-lite"/>
    </source>
</evidence>
<feature type="compositionally biased region" description="Low complexity" evidence="1">
    <location>
        <begin position="580"/>
        <end position="594"/>
    </location>
</feature>
<dbReference type="GO" id="GO:0035091">
    <property type="term" value="F:phosphatidylinositol binding"/>
    <property type="evidence" value="ECO:0007669"/>
    <property type="project" value="InterPro"/>
</dbReference>
<dbReference type="PANTHER" id="PTHR10555:SF170">
    <property type="entry name" value="FI18122P1"/>
    <property type="match status" value="1"/>
</dbReference>
<feature type="compositionally biased region" description="Low complexity" evidence="1">
    <location>
        <begin position="603"/>
        <end position="629"/>
    </location>
</feature>
<dbReference type="PROSITE" id="PS50195">
    <property type="entry name" value="PX"/>
    <property type="match status" value="1"/>
</dbReference>
<evidence type="ECO:0000313" key="3">
    <source>
        <dbReference type="EMBL" id="KAG9324511.1"/>
    </source>
</evidence>
<dbReference type="GO" id="GO:0005768">
    <property type="term" value="C:endosome"/>
    <property type="evidence" value="ECO:0007669"/>
    <property type="project" value="TreeGrafter"/>
</dbReference>
<dbReference type="SUPFAM" id="SSF103657">
    <property type="entry name" value="BAR/IMD domain-like"/>
    <property type="match status" value="1"/>
</dbReference>
<dbReference type="Pfam" id="PF00787">
    <property type="entry name" value="PX"/>
    <property type="match status" value="1"/>
</dbReference>
<dbReference type="InterPro" id="IPR027267">
    <property type="entry name" value="AH/BAR_dom_sf"/>
</dbReference>
<dbReference type="SUPFAM" id="SSF64268">
    <property type="entry name" value="PX domain"/>
    <property type="match status" value="1"/>
</dbReference>
<gene>
    <name evidence="3" type="ORF">KVV02_006105</name>
</gene>